<evidence type="ECO:0000259" key="2">
    <source>
        <dbReference type="Pfam" id="PF06722"/>
    </source>
</evidence>
<feature type="domain" description="Glycosyltransferase family 28 N-terminal" evidence="1">
    <location>
        <begin position="6"/>
        <end position="130"/>
    </location>
</feature>
<evidence type="ECO:0000313" key="3">
    <source>
        <dbReference type="EMBL" id="MFD2069488.1"/>
    </source>
</evidence>
<dbReference type="InterPro" id="IPR004276">
    <property type="entry name" value="GlycoTrans_28_N"/>
</dbReference>
<dbReference type="CDD" id="cd03784">
    <property type="entry name" value="GT1_Gtf-like"/>
    <property type="match status" value="1"/>
</dbReference>
<name>A0ABW4X3D1_9BACT</name>
<dbReference type="PANTHER" id="PTHR48050">
    <property type="entry name" value="STEROL 3-BETA-GLUCOSYLTRANSFERASE"/>
    <property type="match status" value="1"/>
</dbReference>
<sequence>MATKRIVISTYGSLGDLYPYLAIGQVLANKGHQVTIAGGVSLQKKVEELGLAFAPLRPNLDLSDSLTMKSAMDLRTGSETLARKLIFPYIRENYNDLTQAVQQADLLINHSYCFAGPIVSEKTGIPWISCNLSPNNFWSPHDSPVIPMYPWMVHLPGLGLTPNRLLMQAVRMVTHQWCAPIYQFRKELGLPNRKHPLMEGQHSPYQVLALFSNVMARKQSDWPAHASVTGFPFFQENKELPMEVEQFIQRGEPPVVVALGSSVVLNAEAVYQCCQEVITEMGKRAIFVGAAHTLSGEAKAKYAHNDNILLGPYLPYASLFKKSALIIHHGGIGTTMEALRAGKPMLVIPHSFDQPDNALRVERLGVGRYIYSAHFTKERLGKALQLLLNDAAYAAAAQEAAQVVRQENGAETASEHIDRFVQQM</sequence>
<dbReference type="RefSeq" id="WP_229962513.1">
    <property type="nucleotide sequence ID" value="NZ_JAJJWI010000024.1"/>
</dbReference>
<proteinExistence type="predicted"/>
<dbReference type="Pfam" id="PF03033">
    <property type="entry name" value="Glyco_transf_28"/>
    <property type="match status" value="1"/>
</dbReference>
<dbReference type="Pfam" id="PF06722">
    <property type="entry name" value="EryCIII-like_C"/>
    <property type="match status" value="1"/>
</dbReference>
<feature type="domain" description="Erythromycin biosynthesis protein CIII-like C-terminal" evidence="2">
    <location>
        <begin position="305"/>
        <end position="402"/>
    </location>
</feature>
<dbReference type="Proteomes" id="UP001597369">
    <property type="component" value="Unassembled WGS sequence"/>
</dbReference>
<dbReference type="InterPro" id="IPR050426">
    <property type="entry name" value="Glycosyltransferase_28"/>
</dbReference>
<organism evidence="3 4">
    <name type="scientific">Pontibacter silvestris</name>
    <dbReference type="NCBI Taxonomy" id="2305183"/>
    <lineage>
        <taxon>Bacteria</taxon>
        <taxon>Pseudomonadati</taxon>
        <taxon>Bacteroidota</taxon>
        <taxon>Cytophagia</taxon>
        <taxon>Cytophagales</taxon>
        <taxon>Hymenobacteraceae</taxon>
        <taxon>Pontibacter</taxon>
    </lineage>
</organism>
<gene>
    <name evidence="3" type="ORF">ACFSKU_21590</name>
</gene>
<dbReference type="InterPro" id="IPR002213">
    <property type="entry name" value="UDP_glucos_trans"/>
</dbReference>
<reference evidence="4" key="1">
    <citation type="journal article" date="2019" name="Int. J. Syst. Evol. Microbiol.">
        <title>The Global Catalogue of Microorganisms (GCM) 10K type strain sequencing project: providing services to taxonomists for standard genome sequencing and annotation.</title>
        <authorList>
            <consortium name="The Broad Institute Genomics Platform"/>
            <consortium name="The Broad Institute Genome Sequencing Center for Infectious Disease"/>
            <person name="Wu L."/>
            <person name="Ma J."/>
        </authorList>
    </citation>
    <scope>NUCLEOTIDE SEQUENCE [LARGE SCALE GENOMIC DNA]</scope>
    <source>
        <strain evidence="4">JCM 16545</strain>
    </source>
</reference>
<accession>A0ABW4X3D1</accession>
<dbReference type="EMBL" id="JBHUHV010000064">
    <property type="protein sequence ID" value="MFD2069488.1"/>
    <property type="molecule type" value="Genomic_DNA"/>
</dbReference>
<evidence type="ECO:0000259" key="1">
    <source>
        <dbReference type="Pfam" id="PF03033"/>
    </source>
</evidence>
<dbReference type="PANTHER" id="PTHR48050:SF13">
    <property type="entry name" value="STEROL 3-BETA-GLUCOSYLTRANSFERASE UGT80A2"/>
    <property type="match status" value="1"/>
</dbReference>
<protein>
    <submittedName>
        <fullName evidence="3">Glycosyltransferase</fullName>
    </submittedName>
</protein>
<keyword evidence="4" id="KW-1185">Reference proteome</keyword>
<evidence type="ECO:0000313" key="4">
    <source>
        <dbReference type="Proteomes" id="UP001597369"/>
    </source>
</evidence>
<comment type="caution">
    <text evidence="3">The sequence shown here is derived from an EMBL/GenBank/DDBJ whole genome shotgun (WGS) entry which is preliminary data.</text>
</comment>
<dbReference type="Gene3D" id="3.40.50.2000">
    <property type="entry name" value="Glycogen Phosphorylase B"/>
    <property type="match status" value="2"/>
</dbReference>
<dbReference type="SUPFAM" id="SSF53756">
    <property type="entry name" value="UDP-Glycosyltransferase/glycogen phosphorylase"/>
    <property type="match status" value="1"/>
</dbReference>
<dbReference type="InterPro" id="IPR010610">
    <property type="entry name" value="EryCIII-like_C"/>
</dbReference>